<dbReference type="GeneID" id="139037517"/>
<feature type="region of interest" description="Disordered" evidence="1">
    <location>
        <begin position="105"/>
        <end position="154"/>
    </location>
</feature>
<organism evidence="2 3">
    <name type="scientific">Odocoileus virginianus</name>
    <name type="common">White-tailed deer</name>
    <dbReference type="NCBI Taxonomy" id="9874"/>
    <lineage>
        <taxon>Eukaryota</taxon>
        <taxon>Metazoa</taxon>
        <taxon>Chordata</taxon>
        <taxon>Craniata</taxon>
        <taxon>Vertebrata</taxon>
        <taxon>Euteleostomi</taxon>
        <taxon>Mammalia</taxon>
        <taxon>Eutheria</taxon>
        <taxon>Laurasiatheria</taxon>
        <taxon>Artiodactyla</taxon>
        <taxon>Ruminantia</taxon>
        <taxon>Pecora</taxon>
        <taxon>Cervidae</taxon>
        <taxon>Odocoileinae</taxon>
        <taxon>Odocoileus</taxon>
    </lineage>
</organism>
<evidence type="ECO:0000256" key="1">
    <source>
        <dbReference type="SAM" id="MobiDB-lite"/>
    </source>
</evidence>
<feature type="compositionally biased region" description="Acidic residues" evidence="1">
    <location>
        <begin position="189"/>
        <end position="206"/>
    </location>
</feature>
<evidence type="ECO:0000313" key="2">
    <source>
        <dbReference type="Proteomes" id="UP001652640"/>
    </source>
</evidence>
<gene>
    <name evidence="3" type="primary">LOC139037517</name>
</gene>
<sequence length="240" mass="26674">MGNLNCYFGGSCFRGERRNIHLKSRKSPTSWARIIHFWPHNRVHPINDSEEAPTEAVLEDLPSDRAEKAPPTPKADGTNNDDSICVGTTPLLMRNLADADEEAPPADLLEDLPNDRTEGEIPLTPKEDATAGENSPPEDSLKDRAEEEASPISKVVSVESENECILESIYDSENKCSTGQMLESTYSSQDEDATDYYFESNEESDQESTSLHMSRYSLLLLLREALGSAVSKEDDMEEET</sequence>
<feature type="compositionally biased region" description="Basic and acidic residues" evidence="1">
    <location>
        <begin position="113"/>
        <end position="129"/>
    </location>
</feature>
<name>A0ABM4IRS2_ODOVR</name>
<evidence type="ECO:0000313" key="3">
    <source>
        <dbReference type="RefSeq" id="XP_070330520.1"/>
    </source>
</evidence>
<reference evidence="2" key="1">
    <citation type="journal article" date="2022" name="J. Hered.">
        <title>A De Novo Chromosome-Level Genome Assembly of the White-Tailed Deer, Odocoileus Virginianus.</title>
        <authorList>
            <person name="London E.W."/>
            <person name="Roca A.L."/>
            <person name="Novakofski J.E."/>
            <person name="Mateus-Pinilla N.E."/>
        </authorList>
    </citation>
    <scope>NUCLEOTIDE SEQUENCE [LARGE SCALE GENOMIC DNA]</scope>
</reference>
<dbReference type="Proteomes" id="UP001652640">
    <property type="component" value="Chromosome 11"/>
</dbReference>
<protein>
    <submittedName>
        <fullName evidence="3">Uncharacterized protein isoform X1</fullName>
    </submittedName>
</protein>
<dbReference type="RefSeq" id="XP_070330520.1">
    <property type="nucleotide sequence ID" value="XM_070474419.1"/>
</dbReference>
<keyword evidence="2" id="KW-1185">Reference proteome</keyword>
<accession>A0ABM4IRS2</accession>
<reference evidence="3" key="2">
    <citation type="submission" date="2025-08" db="UniProtKB">
        <authorList>
            <consortium name="RefSeq"/>
        </authorList>
    </citation>
    <scope>IDENTIFICATION</scope>
    <source>
        <tissue evidence="3">Tongue muscle</tissue>
    </source>
</reference>
<feature type="region of interest" description="Disordered" evidence="1">
    <location>
        <begin position="44"/>
        <end position="86"/>
    </location>
</feature>
<proteinExistence type="predicted"/>
<feature type="region of interest" description="Disordered" evidence="1">
    <location>
        <begin position="183"/>
        <end position="209"/>
    </location>
</feature>